<dbReference type="InterPro" id="IPR017850">
    <property type="entry name" value="Alkaline_phosphatase_core_sf"/>
</dbReference>
<accession>A0ABW1VDV3</accession>
<dbReference type="InterPro" id="IPR002591">
    <property type="entry name" value="Phosphodiest/P_Trfase"/>
</dbReference>
<dbReference type="SUPFAM" id="SSF53649">
    <property type="entry name" value="Alkaline phosphatase-like"/>
    <property type="match status" value="1"/>
</dbReference>
<keyword evidence="2" id="KW-1185">Reference proteome</keyword>
<gene>
    <name evidence="1" type="ORF">ACFQB0_06070</name>
</gene>
<reference evidence="2" key="1">
    <citation type="journal article" date="2019" name="Int. J. Syst. Evol. Microbiol.">
        <title>The Global Catalogue of Microorganisms (GCM) 10K type strain sequencing project: providing services to taxonomists for standard genome sequencing and annotation.</title>
        <authorList>
            <consortium name="The Broad Institute Genomics Platform"/>
            <consortium name="The Broad Institute Genome Sequencing Center for Infectious Disease"/>
            <person name="Wu L."/>
            <person name="Ma J."/>
        </authorList>
    </citation>
    <scope>NUCLEOTIDE SEQUENCE [LARGE SCALE GENOMIC DNA]</scope>
    <source>
        <strain evidence="2">CCUG 43304</strain>
    </source>
</reference>
<sequence>MALPPAQHAVVVLADGLGAAAIRSRTGHARFLSARLGKNDVIDGVFPATTAAGLATLCTGVEPGKHGLVAYRVLDAANDRVVNQLNGWDADMDPATWQRVRTVFERAADVAVPSFSIGPVRYKGSGLTEAVLRGSEYLDAETIGGRFDTARRVIASTPGALVYLYVPELDMAAHARGWQSDRWLAELETLDAETSLFAASLAPSTGLLLTADHGVLDVPSTKHVLFDTVPELVDGVRHVGGDPRCLQLYLEPGLGGSAADVLAEAWRQVEGERAWILTRGEAVEAGLFGDVDPAVLPRIGDVIVAARRLVAYYDSRDRSQAGRTMIGQHGALTDEEMRIPLIRAGAYGR</sequence>
<protein>
    <submittedName>
        <fullName evidence="1">Alkaline phosphatase family protein</fullName>
    </submittedName>
</protein>
<evidence type="ECO:0000313" key="2">
    <source>
        <dbReference type="Proteomes" id="UP001596306"/>
    </source>
</evidence>
<dbReference type="Gene3D" id="3.40.720.10">
    <property type="entry name" value="Alkaline Phosphatase, subunit A"/>
    <property type="match status" value="1"/>
</dbReference>
<proteinExistence type="predicted"/>
<evidence type="ECO:0000313" key="1">
    <source>
        <dbReference type="EMBL" id="MFC6355670.1"/>
    </source>
</evidence>
<name>A0ABW1VDV3_9MICO</name>
<dbReference type="Proteomes" id="UP001596306">
    <property type="component" value="Unassembled WGS sequence"/>
</dbReference>
<dbReference type="RefSeq" id="WP_386728794.1">
    <property type="nucleotide sequence ID" value="NZ_JBHSTP010000001.1"/>
</dbReference>
<dbReference type="Pfam" id="PF01663">
    <property type="entry name" value="Phosphodiest"/>
    <property type="match status" value="1"/>
</dbReference>
<comment type="caution">
    <text evidence="1">The sequence shown here is derived from an EMBL/GenBank/DDBJ whole genome shotgun (WGS) entry which is preliminary data.</text>
</comment>
<dbReference type="EMBL" id="JBHSTP010000001">
    <property type="protein sequence ID" value="MFC6355670.1"/>
    <property type="molecule type" value="Genomic_DNA"/>
</dbReference>
<organism evidence="1 2">
    <name type="scientific">Luethyella okanaganae</name>
    <dbReference type="NCBI Taxonomy" id="69372"/>
    <lineage>
        <taxon>Bacteria</taxon>
        <taxon>Bacillati</taxon>
        <taxon>Actinomycetota</taxon>
        <taxon>Actinomycetes</taxon>
        <taxon>Micrococcales</taxon>
        <taxon>Microbacteriaceae</taxon>
        <taxon>Luethyella</taxon>
    </lineage>
</organism>